<accession>A0ABQ4D0K7</accession>
<dbReference type="SUPFAM" id="SSF102705">
    <property type="entry name" value="NIF3 (NGG1p interacting factor 3)-like"/>
    <property type="match status" value="1"/>
</dbReference>
<comment type="caution">
    <text evidence="1">The sequence shown here is derived from an EMBL/GenBank/DDBJ whole genome shotgun (WGS) entry which is preliminary data.</text>
</comment>
<evidence type="ECO:0000313" key="2">
    <source>
        <dbReference type="Proteomes" id="UP000604117"/>
    </source>
</evidence>
<proteinExistence type="predicted"/>
<gene>
    <name evidence="1" type="ORF">Asi02nite_65680</name>
</gene>
<protein>
    <submittedName>
        <fullName evidence="1">Cytochrome c biogenesis protein</fullName>
    </submittedName>
</protein>
<dbReference type="Gene3D" id="3.30.70.120">
    <property type="match status" value="1"/>
</dbReference>
<dbReference type="Proteomes" id="UP000604117">
    <property type="component" value="Unassembled WGS sequence"/>
</dbReference>
<dbReference type="InterPro" id="IPR015867">
    <property type="entry name" value="N-reg_PII/ATP_PRibTrfase_C"/>
</dbReference>
<dbReference type="InterPro" id="IPR036069">
    <property type="entry name" value="DUF34/NIF3_sf"/>
</dbReference>
<evidence type="ECO:0000313" key="1">
    <source>
        <dbReference type="EMBL" id="GIF77050.1"/>
    </source>
</evidence>
<dbReference type="EMBL" id="BONE01000077">
    <property type="protein sequence ID" value="GIF77050.1"/>
    <property type="molecule type" value="Genomic_DNA"/>
</dbReference>
<reference evidence="1 2" key="1">
    <citation type="submission" date="2021-01" db="EMBL/GenBank/DDBJ databases">
        <title>Whole genome shotgun sequence of Asanoa siamensis NBRC 107932.</title>
        <authorList>
            <person name="Komaki H."/>
            <person name="Tamura T."/>
        </authorList>
    </citation>
    <scope>NUCLEOTIDE SEQUENCE [LARGE SCALE GENOMIC DNA]</scope>
    <source>
        <strain evidence="1 2">NBRC 107932</strain>
    </source>
</reference>
<dbReference type="PANTHER" id="PTHR41774:SF1">
    <property type="entry name" value="NGG1P INTERACTING FACTOR NIF3"/>
    <property type="match status" value="1"/>
</dbReference>
<name>A0ABQ4D0K7_9ACTN</name>
<organism evidence="1 2">
    <name type="scientific">Asanoa siamensis</name>
    <dbReference type="NCBI Taxonomy" id="926357"/>
    <lineage>
        <taxon>Bacteria</taxon>
        <taxon>Bacillati</taxon>
        <taxon>Actinomycetota</taxon>
        <taxon>Actinomycetes</taxon>
        <taxon>Micromonosporales</taxon>
        <taxon>Micromonosporaceae</taxon>
        <taxon>Asanoa</taxon>
    </lineage>
</organism>
<keyword evidence="2" id="KW-1185">Reference proteome</keyword>
<sequence>MVGAPGDNPARLAHVERLKVEVLVPDTHVEAVLAALHAAGAGAIGSYDHCVSSWRVDGRWRPLPGSSPYLGQIGAVMHGSETKIESICDVDQVRGVVDAVRAVHPYEEPVIHLLPLYDLA</sequence>
<dbReference type="PANTHER" id="PTHR41774">
    <property type="match status" value="1"/>
</dbReference>